<feature type="domain" description="Butyrophilin subfamily 3 member A2-like Ig-C" evidence="7">
    <location>
        <begin position="39"/>
        <end position="112"/>
    </location>
</feature>
<reference evidence="8" key="1">
    <citation type="submission" date="2019-06" db="EMBL/GenBank/DDBJ databases">
        <authorList>
            <consortium name="Wellcome Sanger Institute Data Sharing"/>
        </authorList>
    </citation>
    <scope>NUCLEOTIDE SEQUENCE [LARGE SCALE GENOMIC DNA]</scope>
</reference>
<evidence type="ECO:0000256" key="1">
    <source>
        <dbReference type="ARBA" id="ARBA00004370"/>
    </source>
</evidence>
<accession>A0A672GKQ7</accession>
<keyword evidence="5" id="KW-1133">Transmembrane helix</keyword>
<name>A0A672GKQ7_SALFA</name>
<dbReference type="InParanoid" id="A0A672GKQ7"/>
<evidence type="ECO:0000256" key="6">
    <source>
        <dbReference type="SAM" id="SignalP"/>
    </source>
</evidence>
<dbReference type="Proteomes" id="UP000472267">
    <property type="component" value="Chromosome 3"/>
</dbReference>
<keyword evidence="2 5" id="KW-0472">Membrane</keyword>
<dbReference type="InterPro" id="IPR013320">
    <property type="entry name" value="ConA-like_dom_sf"/>
</dbReference>
<feature type="signal peptide" evidence="6">
    <location>
        <begin position="1"/>
        <end position="18"/>
    </location>
</feature>
<evidence type="ECO:0000256" key="4">
    <source>
        <dbReference type="SAM" id="MobiDB-lite"/>
    </source>
</evidence>
<organism evidence="8 9">
    <name type="scientific">Salarias fasciatus</name>
    <name type="common">Jewelled blenny</name>
    <name type="synonym">Blennius fasciatus</name>
    <dbReference type="NCBI Taxonomy" id="181472"/>
    <lineage>
        <taxon>Eukaryota</taxon>
        <taxon>Metazoa</taxon>
        <taxon>Chordata</taxon>
        <taxon>Craniata</taxon>
        <taxon>Vertebrata</taxon>
        <taxon>Euteleostomi</taxon>
        <taxon>Actinopterygii</taxon>
        <taxon>Neopterygii</taxon>
        <taxon>Teleostei</taxon>
        <taxon>Neoteleostei</taxon>
        <taxon>Acanthomorphata</taxon>
        <taxon>Ovalentaria</taxon>
        <taxon>Blenniimorphae</taxon>
        <taxon>Blenniiformes</taxon>
        <taxon>Blennioidei</taxon>
        <taxon>Blenniidae</taxon>
        <taxon>Salariinae</taxon>
        <taxon>Salarias</taxon>
    </lineage>
</organism>
<dbReference type="InterPro" id="IPR053896">
    <property type="entry name" value="BTN3A2-like_Ig-C"/>
</dbReference>
<dbReference type="InterPro" id="IPR013783">
    <property type="entry name" value="Ig-like_fold"/>
</dbReference>
<evidence type="ECO:0000256" key="2">
    <source>
        <dbReference type="ARBA" id="ARBA00023136"/>
    </source>
</evidence>
<feature type="transmembrane region" description="Helical" evidence="5">
    <location>
        <begin position="138"/>
        <end position="162"/>
    </location>
</feature>
<feature type="region of interest" description="Disordered" evidence="4">
    <location>
        <begin position="334"/>
        <end position="366"/>
    </location>
</feature>
<evidence type="ECO:0000256" key="5">
    <source>
        <dbReference type="SAM" id="Phobius"/>
    </source>
</evidence>
<sequence length="366" mass="40170">MGMVHLWFVMLCVSSCTAASGSDGLVVGSNDSVPHSHTGSKPLLSAVWKDNDMVNLSCESEGWYPQPVMRWSDRKGNLAAADARYDEDSSGLHSARGWVLAPSDSQVSCSVGINNEDAKEAWFHLGDPEKSDSGSGGWGWVAFGLLFAAIVIVSAVLGAMYIRKRGRKPKREQDETEGFPLIPRVPQNHFDPSAFNDNYVNITPEDRNNPYVAVSGAWLRTYMFDDFPDGQTVTCVTAVKGTPGFSSGQHYWEVSLKNPNFPDPKQSWWLGVTSASEIPHEADFSPNSSNGFWFLSSSRDVENKLQISTEPQFSLAVHDRPCTVGEVFPLFNPGKGDESPMEIFHKTEQTEGDSDTGNHVASPEQD</sequence>
<dbReference type="Ensembl" id="ENSSFAT00005012445.1">
    <property type="protein sequence ID" value="ENSSFAP00005011944.1"/>
    <property type="gene ID" value="ENSSFAG00005006630.1"/>
</dbReference>
<dbReference type="Pfam" id="PF22705">
    <property type="entry name" value="C2-set_3"/>
    <property type="match status" value="1"/>
</dbReference>
<dbReference type="Gene3D" id="2.60.40.10">
    <property type="entry name" value="Immunoglobulins"/>
    <property type="match status" value="1"/>
</dbReference>
<dbReference type="GO" id="GO:0016020">
    <property type="term" value="C:membrane"/>
    <property type="evidence" value="ECO:0007669"/>
    <property type="project" value="UniProtKB-SubCell"/>
</dbReference>
<keyword evidence="9" id="KW-1185">Reference proteome</keyword>
<evidence type="ECO:0000313" key="9">
    <source>
        <dbReference type="Proteomes" id="UP000472267"/>
    </source>
</evidence>
<comment type="subcellular location">
    <subcellularLocation>
        <location evidence="1">Membrane</location>
    </subcellularLocation>
</comment>
<keyword evidence="6" id="KW-0732">Signal</keyword>
<reference evidence="8" key="3">
    <citation type="submission" date="2025-09" db="UniProtKB">
        <authorList>
            <consortium name="Ensembl"/>
        </authorList>
    </citation>
    <scope>IDENTIFICATION</scope>
</reference>
<evidence type="ECO:0000259" key="7">
    <source>
        <dbReference type="Pfam" id="PF22705"/>
    </source>
</evidence>
<feature type="chain" id="PRO_5025493919" description="Butyrophilin subfamily 3 member A2-like Ig-C domain-containing protein" evidence="6">
    <location>
        <begin position="19"/>
        <end position="366"/>
    </location>
</feature>
<dbReference type="AlphaFoldDB" id="A0A672GKQ7"/>
<dbReference type="OMA" id="IEIVIWI"/>
<evidence type="ECO:0000313" key="8">
    <source>
        <dbReference type="Ensembl" id="ENSSFAP00005011944.1"/>
    </source>
</evidence>
<dbReference type="SUPFAM" id="SSF49899">
    <property type="entry name" value="Concanavalin A-like lectins/glucanases"/>
    <property type="match status" value="1"/>
</dbReference>
<proteinExistence type="predicted"/>
<protein>
    <recommendedName>
        <fullName evidence="7">Butyrophilin subfamily 3 member A2-like Ig-C domain-containing protein</fullName>
    </recommendedName>
</protein>
<evidence type="ECO:0000256" key="3">
    <source>
        <dbReference type="ARBA" id="ARBA00023319"/>
    </source>
</evidence>
<feature type="compositionally biased region" description="Basic and acidic residues" evidence="4">
    <location>
        <begin position="335"/>
        <end position="349"/>
    </location>
</feature>
<keyword evidence="3" id="KW-0393">Immunoglobulin domain</keyword>
<dbReference type="InterPro" id="IPR043136">
    <property type="entry name" value="B30.2/SPRY_sf"/>
</dbReference>
<reference evidence="8" key="2">
    <citation type="submission" date="2025-08" db="UniProtKB">
        <authorList>
            <consortium name="Ensembl"/>
        </authorList>
    </citation>
    <scope>IDENTIFICATION</scope>
</reference>
<keyword evidence="5" id="KW-0812">Transmembrane</keyword>
<dbReference type="Gene3D" id="2.60.120.920">
    <property type="match status" value="1"/>
</dbReference>